<dbReference type="STRING" id="1297742.A176_004698"/>
<dbReference type="Proteomes" id="UP000009026">
    <property type="component" value="Chromosome"/>
</dbReference>
<gene>
    <name evidence="2" type="ORF">A176_004698</name>
</gene>
<dbReference type="RefSeq" id="WP_002637169.1">
    <property type="nucleotide sequence ID" value="NZ_CP012109.1"/>
</dbReference>
<keyword evidence="1" id="KW-0732">Signal</keyword>
<proteinExistence type="predicted"/>
<protein>
    <submittedName>
        <fullName evidence="2">Uncharacterized protein</fullName>
    </submittedName>
</protein>
<evidence type="ECO:0000256" key="1">
    <source>
        <dbReference type="SAM" id="SignalP"/>
    </source>
</evidence>
<dbReference type="eggNOG" id="ENOG502ZZQ6">
    <property type="taxonomic scope" value="Bacteria"/>
</dbReference>
<dbReference type="PATRIC" id="fig|1297742.4.peg.4743"/>
<dbReference type="AlphaFoldDB" id="A0A0H4WWL0"/>
<dbReference type="GO" id="GO:0016788">
    <property type="term" value="F:hydrolase activity, acting on ester bonds"/>
    <property type="evidence" value="ECO:0007669"/>
    <property type="project" value="InterPro"/>
</dbReference>
<organism evidence="2 3">
    <name type="scientific">Pseudomyxococcus hansupus</name>
    <dbReference type="NCBI Taxonomy" id="1297742"/>
    <lineage>
        <taxon>Bacteria</taxon>
        <taxon>Pseudomonadati</taxon>
        <taxon>Myxococcota</taxon>
        <taxon>Myxococcia</taxon>
        <taxon>Myxococcales</taxon>
        <taxon>Cystobacterineae</taxon>
        <taxon>Myxococcaceae</taxon>
        <taxon>Pseudomyxococcus</taxon>
    </lineage>
</organism>
<evidence type="ECO:0000313" key="2">
    <source>
        <dbReference type="EMBL" id="AKQ67786.1"/>
    </source>
</evidence>
<evidence type="ECO:0000313" key="3">
    <source>
        <dbReference type="Proteomes" id="UP000009026"/>
    </source>
</evidence>
<reference evidence="2 3" key="1">
    <citation type="journal article" date="2016" name="PLoS ONE">
        <title>Complete Genome Sequence and Comparative Genomics of a Novel Myxobacterium Myxococcus hansupus.</title>
        <authorList>
            <person name="Sharma G."/>
            <person name="Narwani T."/>
            <person name="Subramanian S."/>
        </authorList>
    </citation>
    <scope>NUCLEOTIDE SEQUENCE [LARGE SCALE GENOMIC DNA]</scope>
    <source>
        <strain evidence="3">mixupus</strain>
    </source>
</reference>
<dbReference type="KEGG" id="mym:A176_004698"/>
<dbReference type="Gene3D" id="1.10.575.10">
    <property type="entry name" value="P1 Nuclease"/>
    <property type="match status" value="1"/>
</dbReference>
<sequence>MRRPTPWGLFLAVVLLSGFFAPRAWAFSVQDHRALTEAAIDAATASGSAPGLAEYRSAVVHGATAEDLNLHVKWTGWHHFYRPEGRLGTSLRRGSDARVGALWDDAMEAARNGDLARAWDRAGHLAHHLEDMASPPHVVPVNHGLTDRFEGYGVRGALTRLPPREVTPLSGADAQHALALETLAAVRTEVLHTDDGTSMPWSAFWSEPDAASPSAFGVYGPVGNAFGLREVRWNGKTRRIPPEAPAAFMDARVAAAVAYTGAFLTWAAQRFEEASLPDAPFVALRVFRPSPEVSLEVLGGVASDARGMAPIAGLRGSLPLPHGLGLSVDWTRGLGGGSPTRPWPVGGWAFSVLSPPLVAWRPGYAFGLDVRASAGLGVRSWEGGGARLGVPVGLRFHATLGGPFVASTEVLYQGLRPPGVTWAHGFSWSLGLGMALGDR</sequence>
<keyword evidence="3" id="KW-1185">Reference proteome</keyword>
<dbReference type="InterPro" id="IPR008947">
    <property type="entry name" value="PLipase_C/P1_nuclease_dom_sf"/>
</dbReference>
<feature type="signal peptide" evidence="1">
    <location>
        <begin position="1"/>
        <end position="26"/>
    </location>
</feature>
<feature type="chain" id="PRO_5005213060" evidence="1">
    <location>
        <begin position="27"/>
        <end position="439"/>
    </location>
</feature>
<accession>A0A0H4WWL0</accession>
<dbReference type="SUPFAM" id="SSF48537">
    <property type="entry name" value="Phospholipase C/P1 nuclease"/>
    <property type="match status" value="1"/>
</dbReference>
<dbReference type="EMBL" id="CP012109">
    <property type="protein sequence ID" value="AKQ67786.1"/>
    <property type="molecule type" value="Genomic_DNA"/>
</dbReference>
<name>A0A0H4WWL0_9BACT</name>